<gene>
    <name evidence="4" type="ORF">IAC54_00025</name>
</gene>
<evidence type="ECO:0000313" key="5">
    <source>
        <dbReference type="Proteomes" id="UP000823636"/>
    </source>
</evidence>
<dbReference type="CDD" id="cd14661">
    <property type="entry name" value="Imelysin_like_PIBO"/>
    <property type="match status" value="1"/>
</dbReference>
<sequence length="384" mass="42257">MKKIYLFAISLFAGVLVLTSCKDDNEKNPGGQTGTNLYDIDYSSANAQNWGEYMLRVSALLKNDAQTLYDDWVTSYNGGAPFSAIFKTHNTSAYPSAFSCIEQILDGCADIANEVGDAKIKDPYDYYVSGDVTKALYAVESWYSWHSREDYSNNIISIRNAYYGTRDGSVSPNSISALISANDAARDADIVAAITGAYNKILAIPQPFRNHIVCAESEEAMEACLALEVKLDNLKSYIRTNLSQDPKLDAIITTYVDDVVIPTYADLKDRTAALYNACAAFKSAPGNQAFEECADKWMLARTPWETSEAFLFGPVDSEGLDPNMDSWPLDQVAIVNILTSGDFSDMDWSAGDSEAEITAAQNVRGFHTLEFLIFKNGNPRSINN</sequence>
<name>A0A9D9H705_9BACT</name>
<dbReference type="GO" id="GO:0030313">
    <property type="term" value="C:cell envelope"/>
    <property type="evidence" value="ECO:0007669"/>
    <property type="project" value="UniProtKB-SubCell"/>
</dbReference>
<dbReference type="AlphaFoldDB" id="A0A9D9H705"/>
<feature type="domain" description="Imelysin-like" evidence="3">
    <location>
        <begin position="261"/>
        <end position="377"/>
    </location>
</feature>
<dbReference type="InterPro" id="IPR038352">
    <property type="entry name" value="Imelysin_sf"/>
</dbReference>
<dbReference type="EMBL" id="JADIMW010000001">
    <property type="protein sequence ID" value="MBO8437273.1"/>
    <property type="molecule type" value="Genomic_DNA"/>
</dbReference>
<organism evidence="4 5">
    <name type="scientific">Candidatus Caccoplasma merdipullorum</name>
    <dbReference type="NCBI Taxonomy" id="2840718"/>
    <lineage>
        <taxon>Bacteria</taxon>
        <taxon>Pseudomonadati</taxon>
        <taxon>Bacteroidota</taxon>
        <taxon>Bacteroidia</taxon>
        <taxon>Bacteroidales</taxon>
        <taxon>Bacteroidaceae</taxon>
        <taxon>Bacteroidaceae incertae sedis</taxon>
        <taxon>Candidatus Caccoplasma</taxon>
    </lineage>
</organism>
<dbReference type="Pfam" id="PF09375">
    <property type="entry name" value="Peptidase_M75"/>
    <property type="match status" value="2"/>
</dbReference>
<keyword evidence="2" id="KW-0732">Signal</keyword>
<dbReference type="PROSITE" id="PS51257">
    <property type="entry name" value="PROKAR_LIPOPROTEIN"/>
    <property type="match status" value="1"/>
</dbReference>
<reference evidence="4" key="1">
    <citation type="submission" date="2020-10" db="EMBL/GenBank/DDBJ databases">
        <authorList>
            <person name="Gilroy R."/>
        </authorList>
    </citation>
    <scope>NUCLEOTIDE SEQUENCE</scope>
    <source>
        <strain evidence="4">G3-4614</strain>
    </source>
</reference>
<dbReference type="Gene3D" id="1.20.1420.20">
    <property type="entry name" value="M75 peptidase, HXXE motif"/>
    <property type="match status" value="2"/>
</dbReference>
<comment type="caution">
    <text evidence="4">The sequence shown here is derived from an EMBL/GenBank/DDBJ whole genome shotgun (WGS) entry which is preliminary data.</text>
</comment>
<comment type="subcellular location">
    <subcellularLocation>
        <location evidence="1">Cell envelope</location>
    </subcellularLocation>
</comment>
<evidence type="ECO:0000259" key="3">
    <source>
        <dbReference type="Pfam" id="PF09375"/>
    </source>
</evidence>
<proteinExistence type="predicted"/>
<evidence type="ECO:0000256" key="2">
    <source>
        <dbReference type="ARBA" id="ARBA00022729"/>
    </source>
</evidence>
<accession>A0A9D9H705</accession>
<evidence type="ECO:0000313" key="4">
    <source>
        <dbReference type="EMBL" id="MBO8437273.1"/>
    </source>
</evidence>
<protein>
    <submittedName>
        <fullName evidence="4">Peptidase M75</fullName>
    </submittedName>
</protein>
<reference evidence="4" key="2">
    <citation type="journal article" date="2021" name="PeerJ">
        <title>Extensive microbial diversity within the chicken gut microbiome revealed by metagenomics and culture.</title>
        <authorList>
            <person name="Gilroy R."/>
            <person name="Ravi A."/>
            <person name="Getino M."/>
            <person name="Pursley I."/>
            <person name="Horton D.L."/>
            <person name="Alikhan N.F."/>
            <person name="Baker D."/>
            <person name="Gharbi K."/>
            <person name="Hall N."/>
            <person name="Watson M."/>
            <person name="Adriaenssens E.M."/>
            <person name="Foster-Nyarko E."/>
            <person name="Jarju S."/>
            <person name="Secka A."/>
            <person name="Antonio M."/>
            <person name="Oren A."/>
            <person name="Chaudhuri R.R."/>
            <person name="La Ragione R."/>
            <person name="Hildebrand F."/>
            <person name="Pallen M.J."/>
        </authorList>
    </citation>
    <scope>NUCLEOTIDE SEQUENCE</scope>
    <source>
        <strain evidence="4">G3-4614</strain>
    </source>
</reference>
<evidence type="ECO:0000256" key="1">
    <source>
        <dbReference type="ARBA" id="ARBA00004196"/>
    </source>
</evidence>
<feature type="domain" description="Imelysin-like" evidence="3">
    <location>
        <begin position="42"/>
        <end position="229"/>
    </location>
</feature>
<dbReference type="Proteomes" id="UP000823636">
    <property type="component" value="Unassembled WGS sequence"/>
</dbReference>
<dbReference type="InterPro" id="IPR018976">
    <property type="entry name" value="Imelysin-like"/>
</dbReference>